<gene>
    <name evidence="1" type="ORF">ZHAS_00007994</name>
</gene>
<dbReference type="AlphaFoldDB" id="A0A084VRA8"/>
<dbReference type="GO" id="GO:0008483">
    <property type="term" value="F:transaminase activity"/>
    <property type="evidence" value="ECO:0007669"/>
    <property type="project" value="UniProtKB-KW"/>
</dbReference>
<evidence type="ECO:0000313" key="2">
    <source>
        <dbReference type="EnsemblMetazoa" id="ASIC007994-PA"/>
    </source>
</evidence>
<reference evidence="2" key="2">
    <citation type="submission" date="2020-05" db="UniProtKB">
        <authorList>
            <consortium name="EnsemblMetazoa"/>
        </authorList>
    </citation>
    <scope>IDENTIFICATION</scope>
</reference>
<keyword evidence="3" id="KW-1185">Reference proteome</keyword>
<name>A0A084VRA8_ANOSI</name>
<dbReference type="EMBL" id="KE525023">
    <property type="protein sequence ID" value="KFB40502.1"/>
    <property type="molecule type" value="Genomic_DNA"/>
</dbReference>
<evidence type="ECO:0000313" key="1">
    <source>
        <dbReference type="EMBL" id="KFB40502.1"/>
    </source>
</evidence>
<dbReference type="EMBL" id="ATLV01015575">
    <property type="status" value="NOT_ANNOTATED_CDS"/>
    <property type="molecule type" value="Genomic_DNA"/>
</dbReference>
<dbReference type="Proteomes" id="UP000030765">
    <property type="component" value="Unassembled WGS sequence"/>
</dbReference>
<sequence>MRYLTVRPLAHIWSVGCASTDFGTAPQNGNDDEDDDRTRHYLDRCRTLARVKCEKKESEEFLHLRMVAGKPKSRSSSLVSPPSAETNCINIPRRGSATGDLVRFCVQNENAACGEHRWNAI</sequence>
<dbReference type="EnsemblMetazoa" id="ASIC007994-RA">
    <property type="protein sequence ID" value="ASIC007994-PA"/>
    <property type="gene ID" value="ASIC007994"/>
</dbReference>
<keyword evidence="1" id="KW-0032">Aminotransferase</keyword>
<protein>
    <submittedName>
        <fullName evidence="1 2">Aminotransferase</fullName>
    </submittedName>
</protein>
<evidence type="ECO:0000313" key="3">
    <source>
        <dbReference type="Proteomes" id="UP000030765"/>
    </source>
</evidence>
<accession>A0A084VRA8</accession>
<dbReference type="VEuPathDB" id="VectorBase:ASIC007994"/>
<reference evidence="1 3" key="1">
    <citation type="journal article" date="2014" name="BMC Genomics">
        <title>Genome sequence of Anopheles sinensis provides insight into genetics basis of mosquito competence for malaria parasites.</title>
        <authorList>
            <person name="Zhou D."/>
            <person name="Zhang D."/>
            <person name="Ding G."/>
            <person name="Shi L."/>
            <person name="Hou Q."/>
            <person name="Ye Y."/>
            <person name="Xu Y."/>
            <person name="Zhou H."/>
            <person name="Xiong C."/>
            <person name="Li S."/>
            <person name="Yu J."/>
            <person name="Hong S."/>
            <person name="Yu X."/>
            <person name="Zou P."/>
            <person name="Chen C."/>
            <person name="Chang X."/>
            <person name="Wang W."/>
            <person name="Lv Y."/>
            <person name="Sun Y."/>
            <person name="Ma L."/>
            <person name="Shen B."/>
            <person name="Zhu C."/>
        </authorList>
    </citation>
    <scope>NUCLEOTIDE SEQUENCE [LARGE SCALE GENOMIC DNA]</scope>
</reference>
<keyword evidence="1" id="KW-0808">Transferase</keyword>
<proteinExistence type="predicted"/>
<organism evidence="1">
    <name type="scientific">Anopheles sinensis</name>
    <name type="common">Mosquito</name>
    <dbReference type="NCBI Taxonomy" id="74873"/>
    <lineage>
        <taxon>Eukaryota</taxon>
        <taxon>Metazoa</taxon>
        <taxon>Ecdysozoa</taxon>
        <taxon>Arthropoda</taxon>
        <taxon>Hexapoda</taxon>
        <taxon>Insecta</taxon>
        <taxon>Pterygota</taxon>
        <taxon>Neoptera</taxon>
        <taxon>Endopterygota</taxon>
        <taxon>Diptera</taxon>
        <taxon>Nematocera</taxon>
        <taxon>Culicoidea</taxon>
        <taxon>Culicidae</taxon>
        <taxon>Anophelinae</taxon>
        <taxon>Anopheles</taxon>
    </lineage>
</organism>